<evidence type="ECO:0000256" key="1">
    <source>
        <dbReference type="SAM" id="MobiDB-lite"/>
    </source>
</evidence>
<name>A0ABU2GVY3_9ACTN</name>
<reference evidence="2 3" key="1">
    <citation type="submission" date="2023-08" db="EMBL/GenBank/DDBJ databases">
        <title>Bioegradation of LLDPE and BLDPE plastic by marine bacteria from coast plastic debris.</title>
        <authorList>
            <person name="Rong Z."/>
        </authorList>
    </citation>
    <scope>NUCLEOTIDE SEQUENCE [LARGE SCALE GENOMIC DNA]</scope>
    <source>
        <strain evidence="2 3">Z-2</strain>
    </source>
</reference>
<accession>A0ABU2GVY3</accession>
<dbReference type="EMBL" id="JAVLUS010000015">
    <property type="protein sequence ID" value="MDS1115631.1"/>
    <property type="molecule type" value="Genomic_DNA"/>
</dbReference>
<evidence type="ECO:0000313" key="2">
    <source>
        <dbReference type="EMBL" id="MDS1115631.1"/>
    </source>
</evidence>
<keyword evidence="3" id="KW-1185">Reference proteome</keyword>
<proteinExistence type="predicted"/>
<feature type="region of interest" description="Disordered" evidence="1">
    <location>
        <begin position="184"/>
        <end position="207"/>
    </location>
</feature>
<gene>
    <name evidence="2" type="ORF">RD149_17915</name>
</gene>
<comment type="caution">
    <text evidence="2">The sequence shown here is derived from an EMBL/GenBank/DDBJ whole genome shotgun (WGS) entry which is preliminary data.</text>
</comment>
<protein>
    <recommendedName>
        <fullName evidence="4">Lipoprotein</fullName>
    </recommendedName>
</protein>
<sequence length="207" mass="21682">MLGTGEARPGRTGHRGVRAKVTVGMVFGGIMLSACASTVGGTGVPAPGEVAVYRSEVSASAVAQVRAEGVELCRESMSSMVVMVRGYNTFIKRLNTTHSYPEVGDLADKARASLIAGADQIRPKITETSPPEVATPARTFLDATARLENAIRKEQRTELNPVAGQWTRDKARLLEVCGGFTPLPAASSATPRSSVTTTSPAPTSPGR</sequence>
<evidence type="ECO:0008006" key="4">
    <source>
        <dbReference type="Google" id="ProtNLM"/>
    </source>
</evidence>
<organism evidence="2 3">
    <name type="scientific">Gordonia westfalica</name>
    <dbReference type="NCBI Taxonomy" id="158898"/>
    <lineage>
        <taxon>Bacteria</taxon>
        <taxon>Bacillati</taxon>
        <taxon>Actinomycetota</taxon>
        <taxon>Actinomycetes</taxon>
        <taxon>Mycobacteriales</taxon>
        <taxon>Gordoniaceae</taxon>
        <taxon>Gordonia</taxon>
    </lineage>
</organism>
<evidence type="ECO:0000313" key="3">
    <source>
        <dbReference type="Proteomes" id="UP001265083"/>
    </source>
</evidence>
<dbReference type="Proteomes" id="UP001265083">
    <property type="component" value="Unassembled WGS sequence"/>
</dbReference>
<dbReference type="RefSeq" id="WP_310951539.1">
    <property type="nucleotide sequence ID" value="NZ_JAVLUS010000015.1"/>
</dbReference>